<evidence type="ECO:0000313" key="2">
    <source>
        <dbReference type="Proteomes" id="UP000184114"/>
    </source>
</evidence>
<dbReference type="GeneID" id="90994187"/>
<dbReference type="AlphaFoldDB" id="A0A1M4XN03"/>
<protein>
    <submittedName>
        <fullName evidence="1">Uncharacterized protein</fullName>
    </submittedName>
</protein>
<name>A0A1M4XN03_9FIRM</name>
<dbReference type="InterPro" id="IPR010982">
    <property type="entry name" value="Lambda_DNA-bd_dom_sf"/>
</dbReference>
<reference evidence="2" key="1">
    <citation type="submission" date="2016-11" db="EMBL/GenBank/DDBJ databases">
        <authorList>
            <person name="Varghese N."/>
            <person name="Submissions S."/>
        </authorList>
    </citation>
    <scope>NUCLEOTIDE SEQUENCE [LARGE SCALE GENOMIC DNA]</scope>
    <source>
        <strain evidence="2">DSM 18095</strain>
    </source>
</reference>
<dbReference type="GO" id="GO:0003677">
    <property type="term" value="F:DNA binding"/>
    <property type="evidence" value="ECO:0007669"/>
    <property type="project" value="InterPro"/>
</dbReference>
<keyword evidence="2" id="KW-1185">Reference proteome</keyword>
<gene>
    <name evidence="1" type="ORF">SAMN02745784_02299</name>
</gene>
<dbReference type="CDD" id="cd00093">
    <property type="entry name" value="HTH_XRE"/>
    <property type="match status" value="1"/>
</dbReference>
<dbReference type="RefSeq" id="WP_072976375.1">
    <property type="nucleotide sequence ID" value="NZ_FQTY01000012.1"/>
</dbReference>
<evidence type="ECO:0000313" key="1">
    <source>
        <dbReference type="EMBL" id="SHE94582.1"/>
    </source>
</evidence>
<accession>A0A1M4XN03</accession>
<dbReference type="EMBL" id="FQTY01000012">
    <property type="protein sequence ID" value="SHE94582.1"/>
    <property type="molecule type" value="Genomic_DNA"/>
</dbReference>
<proteinExistence type="predicted"/>
<sequence>MTTNVKFGECLSFLLSTLDISMSQLAKAINVDSSLVNRWANGKRIPAYNTVYIESITEYLSKNIKNSFQEQHINELFMKVCKNDEFNGNIIEKTRKVLLESQGYSIECKKKEQKQKKEQSINEKQTSNLLDIKQIHSHNHDNINFSNQTIALSDEDKIIFGIENIVSARISLLEIAANQEHEDNKIIYITYNMNKINTCYKLIYWRKTLLKAINNGWEIIVLLRLDNNINRIMEFIDFIYPIIITGKLKIYYFNNHDTYLTNREIYVISGIGALSCFPENLGWEMNCGFYLKNKSGIDILKNYFNKFLADHAHPIVKYYSKHTEYYNDLVEFEENIGNRFQYKYCFSMLMLTNNLFQKFLKKKKVPNNEGIMALNIHKKRFNTFLSNIQYYKYTDIYLTNSIKYLIIDKKFHFDYSTGTEIINLEIEDIIEILQNIIYLLETYDNFNIAFMPQNAVTLLKNPNSYCTVKDRHYILFKTFNSPENISEIQLSIEEHMIVKTFNEYFKQTLKQIAPVNKEKSQIIKMLQYHIDILNK</sequence>
<dbReference type="Gene3D" id="1.10.260.40">
    <property type="entry name" value="lambda repressor-like DNA-binding domains"/>
    <property type="match status" value="1"/>
</dbReference>
<dbReference type="Proteomes" id="UP000184114">
    <property type="component" value="Unassembled WGS sequence"/>
</dbReference>
<organism evidence="1 2">
    <name type="scientific">Tissierella praeacuta DSM 18095</name>
    <dbReference type="NCBI Taxonomy" id="1123404"/>
    <lineage>
        <taxon>Bacteria</taxon>
        <taxon>Bacillati</taxon>
        <taxon>Bacillota</taxon>
        <taxon>Tissierellia</taxon>
        <taxon>Tissierellales</taxon>
        <taxon>Tissierellaceae</taxon>
        <taxon>Tissierella</taxon>
    </lineage>
</organism>
<dbReference type="SUPFAM" id="SSF47413">
    <property type="entry name" value="lambda repressor-like DNA-binding domains"/>
    <property type="match status" value="1"/>
</dbReference>
<dbReference type="InterPro" id="IPR001387">
    <property type="entry name" value="Cro/C1-type_HTH"/>
</dbReference>
<dbReference type="STRING" id="1123404.SAMN02745784_02299"/>